<evidence type="ECO:0000256" key="1">
    <source>
        <dbReference type="SAM" id="Coils"/>
    </source>
</evidence>
<dbReference type="VEuPathDB" id="TrichDB:TVAG_420820"/>
<dbReference type="SUPFAM" id="SSF50729">
    <property type="entry name" value="PH domain-like"/>
    <property type="match status" value="1"/>
</dbReference>
<feature type="region of interest" description="Disordered" evidence="2">
    <location>
        <begin position="2020"/>
        <end position="2044"/>
    </location>
</feature>
<feature type="compositionally biased region" description="Basic and acidic residues" evidence="2">
    <location>
        <begin position="2088"/>
        <end position="2113"/>
    </location>
</feature>
<feature type="compositionally biased region" description="Basic and acidic residues" evidence="2">
    <location>
        <begin position="2069"/>
        <end position="2081"/>
    </location>
</feature>
<reference evidence="4" key="2">
    <citation type="journal article" date="2007" name="Science">
        <title>Draft genome sequence of the sexually transmitted pathogen Trichomonas vaginalis.</title>
        <authorList>
            <person name="Carlton J.M."/>
            <person name="Hirt R.P."/>
            <person name="Silva J.C."/>
            <person name="Delcher A.L."/>
            <person name="Schatz M."/>
            <person name="Zhao Q."/>
            <person name="Wortman J.R."/>
            <person name="Bidwell S.L."/>
            <person name="Alsmark U.C.M."/>
            <person name="Besteiro S."/>
            <person name="Sicheritz-Ponten T."/>
            <person name="Noel C.J."/>
            <person name="Dacks J.B."/>
            <person name="Foster P.G."/>
            <person name="Simillion C."/>
            <person name="Van de Peer Y."/>
            <person name="Miranda-Saavedra D."/>
            <person name="Barton G.J."/>
            <person name="Westrop G.D."/>
            <person name="Mueller S."/>
            <person name="Dessi D."/>
            <person name="Fiori P.L."/>
            <person name="Ren Q."/>
            <person name="Paulsen I."/>
            <person name="Zhang H."/>
            <person name="Bastida-Corcuera F.D."/>
            <person name="Simoes-Barbosa A."/>
            <person name="Brown M.T."/>
            <person name="Hayes R.D."/>
            <person name="Mukherjee M."/>
            <person name="Okumura C.Y."/>
            <person name="Schneider R."/>
            <person name="Smith A.J."/>
            <person name="Vanacova S."/>
            <person name="Villalvazo M."/>
            <person name="Haas B.J."/>
            <person name="Pertea M."/>
            <person name="Feldblyum T.V."/>
            <person name="Utterback T.R."/>
            <person name="Shu C.L."/>
            <person name="Osoegawa K."/>
            <person name="de Jong P.J."/>
            <person name="Hrdy I."/>
            <person name="Horvathova L."/>
            <person name="Zubacova Z."/>
            <person name="Dolezal P."/>
            <person name="Malik S.B."/>
            <person name="Logsdon J.M. Jr."/>
            <person name="Henze K."/>
            <person name="Gupta A."/>
            <person name="Wang C.C."/>
            <person name="Dunne R.L."/>
            <person name="Upcroft J.A."/>
            <person name="Upcroft P."/>
            <person name="White O."/>
            <person name="Salzberg S.L."/>
            <person name="Tang P."/>
            <person name="Chiu C.-H."/>
            <person name="Lee Y.-S."/>
            <person name="Embley T.M."/>
            <person name="Coombs G.H."/>
            <person name="Mottram J.C."/>
            <person name="Tachezy J."/>
            <person name="Fraser-Liggett C.M."/>
            <person name="Johnson P.J."/>
        </authorList>
    </citation>
    <scope>NUCLEOTIDE SEQUENCE [LARGE SCALE GENOMIC DNA]</scope>
    <source>
        <strain evidence="4">G3</strain>
    </source>
</reference>
<feature type="compositionally biased region" description="Polar residues" evidence="2">
    <location>
        <begin position="2161"/>
        <end position="2184"/>
    </location>
</feature>
<dbReference type="InterPro" id="IPR036322">
    <property type="entry name" value="WD40_repeat_dom_sf"/>
</dbReference>
<proteinExistence type="predicted"/>
<gene>
    <name evidence="4" type="ORF">TVAG_420820</name>
</gene>
<dbReference type="InterPro" id="IPR013320">
    <property type="entry name" value="ConA-like_dom_sf"/>
</dbReference>
<dbReference type="RefSeq" id="XP_001301665.1">
    <property type="nucleotide sequence ID" value="XM_001301664.1"/>
</dbReference>
<dbReference type="InterPro" id="IPR036372">
    <property type="entry name" value="BEACH_dom_sf"/>
</dbReference>
<feature type="compositionally biased region" description="Basic and acidic residues" evidence="2">
    <location>
        <begin position="1206"/>
        <end position="1256"/>
    </location>
</feature>
<feature type="coiled-coil region" evidence="1">
    <location>
        <begin position="1008"/>
        <end position="1035"/>
    </location>
</feature>
<dbReference type="SMART" id="SM01026">
    <property type="entry name" value="Beach"/>
    <property type="match status" value="1"/>
</dbReference>
<dbReference type="CDD" id="cd06071">
    <property type="entry name" value="Beach"/>
    <property type="match status" value="1"/>
</dbReference>
<organism evidence="4 5">
    <name type="scientific">Trichomonas vaginalis (strain ATCC PRA-98 / G3)</name>
    <dbReference type="NCBI Taxonomy" id="412133"/>
    <lineage>
        <taxon>Eukaryota</taxon>
        <taxon>Metamonada</taxon>
        <taxon>Parabasalia</taxon>
        <taxon>Trichomonadida</taxon>
        <taxon>Trichomonadidae</taxon>
        <taxon>Trichomonas</taxon>
    </lineage>
</organism>
<dbReference type="InterPro" id="IPR050865">
    <property type="entry name" value="BEACH_Domain"/>
</dbReference>
<dbReference type="SUPFAM" id="SSF49899">
    <property type="entry name" value="Concanavalin A-like lectins/glucanases"/>
    <property type="match status" value="1"/>
</dbReference>
<dbReference type="SMR" id="A2G287"/>
<keyword evidence="1" id="KW-0175">Coiled coil</keyword>
<dbReference type="EMBL" id="DS114273">
    <property type="protein sequence ID" value="EAX88735.1"/>
    <property type="molecule type" value="Genomic_DNA"/>
</dbReference>
<feature type="region of interest" description="Disordered" evidence="2">
    <location>
        <begin position="1206"/>
        <end position="1542"/>
    </location>
</feature>
<reference evidence="4" key="1">
    <citation type="submission" date="2006-10" db="EMBL/GenBank/DDBJ databases">
        <authorList>
            <person name="Amadeo P."/>
            <person name="Zhao Q."/>
            <person name="Wortman J."/>
            <person name="Fraser-Liggett C."/>
            <person name="Carlton J."/>
        </authorList>
    </citation>
    <scope>NUCLEOTIDE SEQUENCE</scope>
    <source>
        <strain evidence="4">G3</strain>
    </source>
</reference>
<dbReference type="Gene3D" id="2.60.120.200">
    <property type="match status" value="1"/>
</dbReference>
<dbReference type="SUPFAM" id="SSF50978">
    <property type="entry name" value="WD40 repeat-like"/>
    <property type="match status" value="1"/>
</dbReference>
<keyword evidence="5" id="KW-1185">Reference proteome</keyword>
<dbReference type="SUPFAM" id="SSF81837">
    <property type="entry name" value="BEACH domain"/>
    <property type="match status" value="1"/>
</dbReference>
<feature type="domain" description="BEACH" evidence="3">
    <location>
        <begin position="2620"/>
        <end position="2899"/>
    </location>
</feature>
<protein>
    <submittedName>
        <fullName evidence="4">Beige/BEACH domain containing protein</fullName>
    </submittedName>
</protein>
<feature type="compositionally biased region" description="Low complexity" evidence="2">
    <location>
        <begin position="2192"/>
        <end position="2208"/>
    </location>
</feature>
<dbReference type="VEuPathDB" id="TrichDB:TVAGG3_1071150"/>
<sequence>MKRRIDLCRQIFEIQPAYRTKKCIYSINSNSILYNVVDTNVKFLKHKHAAEAVTYQDLFSLANFNPSFDGKITSKLLSYIPQNQTEIEIIIIHLLFASASLFYFYDNSMEIQNCADFFQLICKFPNSLYQDLIASAISEVYLICVSLDFDTHFDLILSTLSEYINTINLNPTNLISKIIDSIEVIAKKTDYEKNSHGPTFLTFLTTVIADHTEFFTNEMYDNLFRIIQPYILQLHENCLNIFYLIHKNLDLTLISEFVNNFFERICTEIESESPYYDVLSIDSLELELEKSPMYQMIFPQRKTFQNGFILPDIVQKSGESKNIINPKYQDKVSLVFKIISNIESAYIALLFKFITKVKIAKDTKYYFDYCGLLVLYLLIGRIQIEKSDFPIPEFIGNPKISTSNTNNLYSMRFFFLYLILINFNQDLDKFLLQMAHFPILFSEYLHILMNLMADLIPYIQNHTNIIQTLASISIQLQLANFKANENISEIESCRLTLFKLFEDLLDKDDIMIQFFANPLFTSHIISLLYEENVREFALSKLCRYISISETLPCLISIINPLFDQISNYSISDDRQQSILLMIIKSINNNARNIQLFVDFTDQLTIVLKSLTKTEFSEEIVLEIIKLFVTMSQETCLKHHWVEDLEFCYNQLDLHDERSFIGMESLLLGKNVDSIVLNVEIKNDFVFPIIFRIFYRKKEDLMQYFISLCNYSNINARLMHFSKLDLEIIKIFEQDSSDDELLELFYHISSVSSSPQIVQQFLALFSLIHKRFVRPRSNYVNLLSKLLIDIQGKPEMSLSLSERHEFNFSSEFNQFAISFWLNLTSTSQGTIISLSRNDSDEEKLLMIKEKDFLCKGYRINTKISFSKWIFVVLSLKNSTLRIFIDSDQISNIKISQNVKNFNKLIIGNLTDDNDYSSQISNVVISDLLSVQKIQEYYRKGPRSMFQFDNPIFAVSYSLISKIQKNVDRKFANILLRFFRVNILLPLFAQLDLEMIDFKSVQYLMSKYTNKIEEKKLEKLENEIDQGKEKISLENLENFDQGNNEKPQENVDENEKLEKIYNENIEKSQENVDENEKLEKIYNENIEKSQENVDENEKLEKIYNENIEKSRENVDENEKLEKIYNENIEKSRENVDENEKLEKIYNENIEKSRENVDENEKLEKIYNENIEKSRENVDENEKLEKIYNENIEKSRENVDENEKLEKIYNENIEKSREEKSEILQEKTDKKLEKFDGKEKRENDENNQEKSFEEKKEISNENQDEISQQNSQEEITENYEKTKDVDQEKSSEGKVEKSKAILSENNQEKSEKILHEKTDKNEEKSSEENSKENNENNQEKSEKILHEKTDKNEEKSSEENSKENNENDQEKSEKILHEKTDKNEEKSSEENSKENNENDQEKSEKILHEKTDKNEEKSSEENSKENNENNQEKSEKILHEKTDKNEEKSSEENSKENNENNQEKSEKILHEKTDKNEEKSSEENSKENNENDQEKSEKILHEKTDKNEEKSSEENSKENNENNQEKSKEIPNEDDDKTEEEIPVDEKIRNQERIREQLEKRKKIDELIINELLTKSKNDQIDVSNLTILPNDVSIIDIISLLSLALYAGEKEEIDFVSNDGTKILSHLLTSLNHFHLTIDCYKSLFLVVETSLTEDIKNSMMKDILLNFNIWRFSPDQTQIYSYLSEKIFEYSPTLICQNLSLNKLLNTIRIYFWYDRLEIHNDDRKVTDITEVRKFLFNFGLNIAWHSLTMKSFKKIISHIITVPDDRQRKDLLQFLLSVTSHNSIIFNLGTQVLTFSKQLNSLFNSDDEEIIFLTISSISALLYCFPEMKPKFVTFATSLDQIIPQRKFGVLFLQKIVSILPAFPELFKFITFVSMNSRNSLVYDVMEPSIKFTTIDYWYKYSIVHAINDKESQIFTFLCKCKLENTFEFAMMTDLICRSINKDQYHYLSLLISASLHFAFDSRAKTPLMNNLVNIAFHFIFFHDGFAKTNKNIDYLFEKSPFSDKERMILSSRSNPNIASFSPKRNYKNISKSNPNLTDLTDSVDDSDEKLQRFFLDDSETDNSLILEKNQEIPENSEQKTENQNNNEKSDKNSEKMSENVKNIQEKINEKENSSNNQSPDKNTEKLTENVKNQENSEENVKFSENLSENVKISDEEKSKISQNNETTSINTLLNENTKSSDNLSENDKTPNSSILNESENMSNSNLSESERFISDSNISESDLSEQINHSEVEKLQLNLTDQLIKKYRFVPTKEQFSLRISDKKGKWEDFSLSLLLLKIFSVYKLDNVHSFSSIVLYFLHQSNDVGKQIANDLYRDNVKVLSDDNSGYFVMFRDKITGKFSTNSFNILNDINKFNNFNYNDHFLAEIKSIRKNINYLSVNSIKVLPNSLPPEIFNFEEKISNFYNEIQSFKNENRKKWHIFWSNASQGPFMNKNEQKTKRFKRDESLFYCMCPWRLKINRKFDDHTKESIARELGNSQKQEEAMKMFKEKENEEKVTLPKLLEIVDTKTKENKVEGNENQISEFDCELITIKKCQKCKFIICKSFLMIENNFKKTKIVYFHEISRILQRPKFQRITAIEIFTKSGRSYFVNFTQRNLPKVIKSLTYHLTNENILIQKTSNFAKFFSQQNLTEKWLNYELSNFEYLMLINVFSGRSFSDSSQYPFMPWTLKEFKKSNLDLADVSNYRDLTLPIGQVDKERYEMLKQRVDLGQTNFLYSSFCVSPLSLFLWLIRTEPFTTLHTEMQSGKFDVPSRIFKSISEAYKLATTRINDYRELIPEFFYFPEFLLNLNGFDFGQVRDEKVDDVKLPPWSKNAVEFVYKMRESLESDYVSENINNWIDFYFGVDQKKENNLFCETCYSGIWTKELLKNKEQRDTIEAQMTLLGQFPQQIFTQKHPKRKPRKDIINDMRENNKLKISENKIKSASINEHLVTILSENEIKVIEINPENFKIMKNYLNENVEIVLNENLYLTKTYSIQSFNNTNDKIVDLVNVSCYSLKRKSKIVVSYDSILNIFKDNFTISVPFYGESIKCCDVSTEYGLVICGTSSFSVNICKLNDGSKIQTLDLDFCPNFVLITNKWGFIYCLDKTGNIMGSTLNGTVFMRNNHFGKEITCLTSFSSNFGFDYIALAYEDGKIVVFDAFYGMNEGNKQSFRCYSKVISLKYLYDLKCLCAITENGFIHFFYVQL</sequence>
<dbReference type="KEGG" id="tva:4746396"/>
<accession>A2G287</accession>
<feature type="compositionally biased region" description="Basic and acidic residues" evidence="2">
    <location>
        <begin position="1303"/>
        <end position="1528"/>
    </location>
</feature>
<feature type="compositionally biased region" description="Basic and acidic residues" evidence="2">
    <location>
        <begin position="1275"/>
        <end position="1296"/>
    </location>
</feature>
<dbReference type="OrthoDB" id="26681at2759"/>
<dbReference type="PANTHER" id="PTHR13743:SF161">
    <property type="entry name" value="BEIGE_BEACH DOMAIN CONTAINING PROTEIN"/>
    <property type="match status" value="1"/>
</dbReference>
<dbReference type="eggNOG" id="KOG1786">
    <property type="taxonomic scope" value="Eukaryota"/>
</dbReference>
<dbReference type="Pfam" id="PF02138">
    <property type="entry name" value="Beach"/>
    <property type="match status" value="1"/>
</dbReference>
<dbReference type="PROSITE" id="PS50197">
    <property type="entry name" value="BEACH"/>
    <property type="match status" value="1"/>
</dbReference>
<dbReference type="InterPro" id="IPR000409">
    <property type="entry name" value="BEACH_dom"/>
</dbReference>
<dbReference type="Proteomes" id="UP000001542">
    <property type="component" value="Unassembled WGS sequence"/>
</dbReference>
<dbReference type="STRING" id="5722.A2G287"/>
<evidence type="ECO:0000256" key="2">
    <source>
        <dbReference type="SAM" id="MobiDB-lite"/>
    </source>
</evidence>
<evidence type="ECO:0000259" key="3">
    <source>
        <dbReference type="PROSITE" id="PS50197"/>
    </source>
</evidence>
<name>A2G287_TRIV3</name>
<dbReference type="PANTHER" id="PTHR13743">
    <property type="entry name" value="BEIGE/BEACH-RELATED"/>
    <property type="match status" value="1"/>
</dbReference>
<evidence type="ECO:0000313" key="5">
    <source>
        <dbReference type="Proteomes" id="UP000001542"/>
    </source>
</evidence>
<feature type="compositionally biased region" description="Acidic residues" evidence="2">
    <location>
        <begin position="1529"/>
        <end position="1540"/>
    </location>
</feature>
<dbReference type="InParanoid" id="A2G287"/>
<evidence type="ECO:0000313" key="4">
    <source>
        <dbReference type="EMBL" id="EAX88735.1"/>
    </source>
</evidence>
<dbReference type="Gene3D" id="1.10.1540.10">
    <property type="entry name" value="BEACH domain"/>
    <property type="match status" value="1"/>
</dbReference>
<feature type="region of interest" description="Disordered" evidence="2">
    <location>
        <begin position="2069"/>
        <end position="2212"/>
    </location>
</feature>